<keyword evidence="2 5" id="KW-0436">Ligase</keyword>
<dbReference type="GO" id="GO:0031956">
    <property type="term" value="F:medium-chain fatty acid-CoA ligase activity"/>
    <property type="evidence" value="ECO:0007669"/>
    <property type="project" value="TreeGrafter"/>
</dbReference>
<dbReference type="Gene3D" id="3.30.300.30">
    <property type="match status" value="1"/>
</dbReference>
<dbReference type="Pfam" id="PF13193">
    <property type="entry name" value="AMP-binding_C"/>
    <property type="match status" value="1"/>
</dbReference>
<dbReference type="Pfam" id="PF00501">
    <property type="entry name" value="AMP-binding"/>
    <property type="match status" value="1"/>
</dbReference>
<feature type="domain" description="AMP-binding enzyme C-terminal" evidence="4">
    <location>
        <begin position="436"/>
        <end position="511"/>
    </location>
</feature>
<dbReference type="Proteomes" id="UP000316988">
    <property type="component" value="Unassembled WGS sequence"/>
</dbReference>
<dbReference type="PANTHER" id="PTHR43201">
    <property type="entry name" value="ACYL-COA SYNTHETASE"/>
    <property type="match status" value="1"/>
</dbReference>
<keyword evidence="6" id="KW-1185">Reference proteome</keyword>
<dbReference type="InterPro" id="IPR025110">
    <property type="entry name" value="AMP-bd_C"/>
</dbReference>
<protein>
    <submittedName>
        <fullName evidence="5">ATP-dependent acyl-CoA ligase</fullName>
    </submittedName>
</protein>
<dbReference type="EMBL" id="VLNT01000003">
    <property type="protein sequence ID" value="TSD65144.1"/>
    <property type="molecule type" value="Genomic_DNA"/>
</dbReference>
<dbReference type="AlphaFoldDB" id="A0A554SFM2"/>
<dbReference type="PROSITE" id="PS00455">
    <property type="entry name" value="AMP_BINDING"/>
    <property type="match status" value="1"/>
</dbReference>
<dbReference type="InterPro" id="IPR045851">
    <property type="entry name" value="AMP-bd_C_sf"/>
</dbReference>
<reference evidence="5 6" key="1">
    <citation type="submission" date="2019-07" db="EMBL/GenBank/DDBJ databases">
        <authorList>
            <person name="Zhao L.H."/>
        </authorList>
    </citation>
    <scope>NUCLEOTIDE SEQUENCE [LARGE SCALE GENOMIC DNA]</scope>
    <source>
        <strain evidence="5 6">Co35</strain>
    </source>
</reference>
<name>A0A554SFM2_9ACTN</name>
<evidence type="ECO:0000313" key="5">
    <source>
        <dbReference type="EMBL" id="TSD65144.1"/>
    </source>
</evidence>
<evidence type="ECO:0000256" key="1">
    <source>
        <dbReference type="ARBA" id="ARBA00006432"/>
    </source>
</evidence>
<evidence type="ECO:0000259" key="4">
    <source>
        <dbReference type="Pfam" id="PF13193"/>
    </source>
</evidence>
<sequence length="541" mass="59822">MAIPADWGPMSEWTLPRVLRSASARHRERDFIQVERRPWLSYRQVLESSELAAGRLAGLGVERGDRVLILSRLSEELIFTWFGTNLLGAADVSLNPALRGQALVHAVNLPQCAVLVVQDELLAEVRQVEEQFSHLEHIVVIGGSDATIEPWTTRHPHRLDLVEPVDVSWPEPSPSETASIIYTSGTTGPAKGVVNSHAQVYVNARQSIEGLRMTADDTFYCFHPLFHMAAKFYAVLAAAVVGARVSLVTSFDPGRWLAQVRQLSATVSMAHGPMIEMIHAERRHPDDDDNPLRALIAAPLPRGIGADFERRFDVRAIETWGMTEVTCPTWQPYDGPRPIGSSGKVIEELFDVTLVNEAGIPVAPGETGEITVRPRLPWIIMQGYYGMPDATVDAWRDLRFHTGDAGRFDAEGHLYFVDRVADRIRRKAENISSYDIEIAAAGYPGVAECAAVGIDAEQLGDDEIKLTVVPVDGGVIDPAGLLRHLVGELPHHMVPRYIEVTGALPRSVTNKIQKAMLRRSGVEGCWDRREAGLSVRDLRQY</sequence>
<comment type="caution">
    <text evidence="5">The sequence shown here is derived from an EMBL/GenBank/DDBJ whole genome shotgun (WGS) entry which is preliminary data.</text>
</comment>
<dbReference type="InterPro" id="IPR020845">
    <property type="entry name" value="AMP-binding_CS"/>
</dbReference>
<feature type="domain" description="AMP-dependent synthetase/ligase" evidence="3">
    <location>
        <begin position="22"/>
        <end position="385"/>
    </location>
</feature>
<dbReference type="InterPro" id="IPR000873">
    <property type="entry name" value="AMP-dep_synth/lig_dom"/>
</dbReference>
<evidence type="ECO:0000259" key="3">
    <source>
        <dbReference type="Pfam" id="PF00501"/>
    </source>
</evidence>
<dbReference type="SUPFAM" id="SSF56801">
    <property type="entry name" value="Acetyl-CoA synthetase-like"/>
    <property type="match status" value="1"/>
</dbReference>
<dbReference type="PANTHER" id="PTHR43201:SF5">
    <property type="entry name" value="MEDIUM-CHAIN ACYL-COA LIGASE ACSF2, MITOCHONDRIAL"/>
    <property type="match status" value="1"/>
</dbReference>
<dbReference type="OrthoDB" id="9803968at2"/>
<gene>
    <name evidence="5" type="ORF">FNM00_05405</name>
</gene>
<dbReference type="GO" id="GO:0006631">
    <property type="term" value="P:fatty acid metabolic process"/>
    <property type="evidence" value="ECO:0007669"/>
    <property type="project" value="TreeGrafter"/>
</dbReference>
<comment type="similarity">
    <text evidence="1">Belongs to the ATP-dependent AMP-binding enzyme family.</text>
</comment>
<proteinExistence type="inferred from homology"/>
<dbReference type="InterPro" id="IPR042099">
    <property type="entry name" value="ANL_N_sf"/>
</dbReference>
<dbReference type="Gene3D" id="3.40.50.12780">
    <property type="entry name" value="N-terminal domain of ligase-like"/>
    <property type="match status" value="1"/>
</dbReference>
<organism evidence="5 6">
    <name type="scientific">Aeromicrobium piscarium</name>
    <dbReference type="NCBI Taxonomy" id="2590901"/>
    <lineage>
        <taxon>Bacteria</taxon>
        <taxon>Bacillati</taxon>
        <taxon>Actinomycetota</taxon>
        <taxon>Actinomycetes</taxon>
        <taxon>Propionibacteriales</taxon>
        <taxon>Nocardioidaceae</taxon>
        <taxon>Aeromicrobium</taxon>
    </lineage>
</organism>
<evidence type="ECO:0000256" key="2">
    <source>
        <dbReference type="ARBA" id="ARBA00022598"/>
    </source>
</evidence>
<accession>A0A554SFM2</accession>
<evidence type="ECO:0000313" key="6">
    <source>
        <dbReference type="Proteomes" id="UP000316988"/>
    </source>
</evidence>